<organism evidence="6 7">
    <name type="scientific">Actinosynnema pretiosum subsp. pretiosum</name>
    <dbReference type="NCBI Taxonomy" id="103721"/>
    <lineage>
        <taxon>Bacteria</taxon>
        <taxon>Bacillati</taxon>
        <taxon>Actinomycetota</taxon>
        <taxon>Actinomycetes</taxon>
        <taxon>Pseudonocardiales</taxon>
        <taxon>Pseudonocardiaceae</taxon>
        <taxon>Actinosynnema</taxon>
    </lineage>
</organism>
<dbReference type="SUPFAM" id="SSF103473">
    <property type="entry name" value="MFS general substrate transporter"/>
    <property type="match status" value="1"/>
</dbReference>
<feature type="transmembrane region" description="Helical" evidence="5">
    <location>
        <begin position="59"/>
        <end position="81"/>
    </location>
</feature>
<accession>A0AA45LAK0</accession>
<evidence type="ECO:0000256" key="4">
    <source>
        <dbReference type="ARBA" id="ARBA00023136"/>
    </source>
</evidence>
<gene>
    <name evidence="6" type="ORF">KCV87_09005</name>
</gene>
<dbReference type="GO" id="GO:0016020">
    <property type="term" value="C:membrane"/>
    <property type="evidence" value="ECO:0007669"/>
    <property type="project" value="UniProtKB-SubCell"/>
</dbReference>
<evidence type="ECO:0000256" key="2">
    <source>
        <dbReference type="ARBA" id="ARBA00022692"/>
    </source>
</evidence>
<dbReference type="AlphaFoldDB" id="A0AA45LAK0"/>
<dbReference type="PANTHER" id="PTHR42718:SF49">
    <property type="entry name" value="EXPORT PROTEIN"/>
    <property type="match status" value="1"/>
</dbReference>
<keyword evidence="3 5" id="KW-1133">Transmembrane helix</keyword>
<evidence type="ECO:0000256" key="3">
    <source>
        <dbReference type="ARBA" id="ARBA00022989"/>
    </source>
</evidence>
<evidence type="ECO:0000256" key="1">
    <source>
        <dbReference type="ARBA" id="ARBA00004141"/>
    </source>
</evidence>
<reference evidence="6" key="1">
    <citation type="submission" date="2021-04" db="EMBL/GenBank/DDBJ databases">
        <title>Genomic sequence of Actinosynnema pretiosum subsp. pretiosum ATCC 31280 (C-14919).</title>
        <authorList>
            <person name="Bai L."/>
            <person name="Wang X."/>
            <person name="Xiao Y."/>
        </authorList>
    </citation>
    <scope>NUCLEOTIDE SEQUENCE</scope>
    <source>
        <strain evidence="6">ATCC 31280</strain>
    </source>
</reference>
<feature type="transmembrane region" description="Helical" evidence="5">
    <location>
        <begin position="93"/>
        <end position="111"/>
    </location>
</feature>
<keyword evidence="4 5" id="KW-0472">Membrane</keyword>
<protein>
    <submittedName>
        <fullName evidence="6">Uncharacterized protein</fullName>
    </submittedName>
</protein>
<keyword evidence="2 5" id="KW-0812">Transmembrane</keyword>
<evidence type="ECO:0000313" key="6">
    <source>
        <dbReference type="EMBL" id="QUF06170.1"/>
    </source>
</evidence>
<name>A0AA45LAK0_9PSEU</name>
<dbReference type="EMBL" id="CP073249">
    <property type="protein sequence ID" value="QUF06170.1"/>
    <property type="molecule type" value="Genomic_DNA"/>
</dbReference>
<dbReference type="PANTHER" id="PTHR42718">
    <property type="entry name" value="MAJOR FACILITATOR SUPERFAMILY MULTIDRUG TRANSPORTER MFSC"/>
    <property type="match status" value="1"/>
</dbReference>
<dbReference type="Proteomes" id="UP000677152">
    <property type="component" value="Chromosome"/>
</dbReference>
<comment type="subcellular location">
    <subcellularLocation>
        <location evidence="1">Membrane</location>
        <topology evidence="1">Multi-pass membrane protein</topology>
    </subcellularLocation>
</comment>
<evidence type="ECO:0000256" key="5">
    <source>
        <dbReference type="SAM" id="Phobius"/>
    </source>
</evidence>
<proteinExistence type="predicted"/>
<evidence type="ECO:0000313" key="7">
    <source>
        <dbReference type="Proteomes" id="UP000677152"/>
    </source>
</evidence>
<dbReference type="Gene3D" id="1.20.1250.20">
    <property type="entry name" value="MFS general substrate transporter like domains"/>
    <property type="match status" value="1"/>
</dbReference>
<dbReference type="InterPro" id="IPR036259">
    <property type="entry name" value="MFS_trans_sf"/>
</dbReference>
<sequence length="218" mass="22429">MTAIVLAFQQAGSWGWTSPGVLAPLAAGLALVPLFVALERRSQDPLVNLAGFADRGFTVSVVVTLLCSIVFVPVFFFLSVYGQVSLRLSALDTGLLFLKLFAGFVITSRIGSTRFDRHGAKPVVALGGTVGAVGFMLSPVSTDAVNRALGASYGEVTAISPRTTAEAPARQGGAAAGAAQVRLPEAAERISADAAGMWIFHPETGAFGRLPPGGAGRA</sequence>
<feature type="transmembrane region" description="Helical" evidence="5">
    <location>
        <begin position="20"/>
        <end position="38"/>
    </location>
</feature>